<dbReference type="EMBL" id="NJET01000139">
    <property type="protein sequence ID" value="PHH60583.1"/>
    <property type="molecule type" value="Genomic_DNA"/>
</dbReference>
<keyword evidence="2" id="KW-1185">Reference proteome</keyword>
<proteinExistence type="predicted"/>
<organism evidence="1 2">
    <name type="scientific">Ophiocordyceps australis</name>
    <dbReference type="NCBI Taxonomy" id="1399860"/>
    <lineage>
        <taxon>Eukaryota</taxon>
        <taxon>Fungi</taxon>
        <taxon>Dikarya</taxon>
        <taxon>Ascomycota</taxon>
        <taxon>Pezizomycotina</taxon>
        <taxon>Sordariomycetes</taxon>
        <taxon>Hypocreomycetidae</taxon>
        <taxon>Hypocreales</taxon>
        <taxon>Ophiocordycipitaceae</taxon>
        <taxon>Ophiocordyceps</taxon>
    </lineage>
</organism>
<gene>
    <name evidence="1" type="ORF">CDD81_1439</name>
</gene>
<name>A0A2C5XYW3_9HYPO</name>
<dbReference type="AlphaFoldDB" id="A0A2C5XYW3"/>
<comment type="caution">
    <text evidence="1">The sequence shown here is derived from an EMBL/GenBank/DDBJ whole genome shotgun (WGS) entry which is preliminary data.</text>
</comment>
<evidence type="ECO:0000313" key="1">
    <source>
        <dbReference type="EMBL" id="PHH60583.1"/>
    </source>
</evidence>
<accession>A0A2C5XYW3</accession>
<sequence>MGPVLMDVWLSKTGSCVLPLTEMEGNCVLLDKIGESICQVMTMRATMRLIVQNSTDRRLASFSPEACSFTPS</sequence>
<reference evidence="1 2" key="1">
    <citation type="submission" date="2017-06" db="EMBL/GenBank/DDBJ databases">
        <title>Ant-infecting Ophiocordyceps genomes reveal a high diversity of potential behavioral manipulation genes and a possible major role for enterotoxins.</title>
        <authorList>
            <person name="De Bekker C."/>
            <person name="Evans H.C."/>
            <person name="Brachmann A."/>
            <person name="Hughes D.P."/>
        </authorList>
    </citation>
    <scope>NUCLEOTIDE SEQUENCE [LARGE SCALE GENOMIC DNA]</scope>
    <source>
        <strain evidence="1 2">Map64</strain>
    </source>
</reference>
<dbReference type="Proteomes" id="UP000226192">
    <property type="component" value="Unassembled WGS sequence"/>
</dbReference>
<evidence type="ECO:0000313" key="2">
    <source>
        <dbReference type="Proteomes" id="UP000226192"/>
    </source>
</evidence>
<protein>
    <submittedName>
        <fullName evidence="1">Uncharacterized protein</fullName>
    </submittedName>
</protein>